<evidence type="ECO:0000313" key="6">
    <source>
        <dbReference type="Proteomes" id="UP000483286"/>
    </source>
</evidence>
<dbReference type="SMART" id="SM00342">
    <property type="entry name" value="HTH_ARAC"/>
    <property type="match status" value="1"/>
</dbReference>
<dbReference type="Proteomes" id="UP000483286">
    <property type="component" value="Unassembled WGS sequence"/>
</dbReference>
<sequence length="312" mass="34059">MMKPRDQPQERAPANRTRQAELYETVRAATWPTCSLRALGRVQAALTTSPHGEGLTWEIPADAAGLGLHLSGPQHTAARYEGEPWRDYVDRRGAVTVLVPGRPAQSVGVGVSQDLHVLLSSDLLRSVSLELGIQTRSLELRSIFAASDDTATHLLTALAKEVAAGGPGGRLYTEGVASALAVHLLRHYSSARFDRAARQPEATSGDPGGVRQALEFIREHLTSDLSLASIARAAQLSERHLSRLFRAATGLSLHQYVIEQRVNQAQNLLRRTDLTVAQVAVSCGFAHHQHLGRHFKRLTGASPEQYRRDTRC</sequence>
<dbReference type="EMBL" id="WQLB01000025">
    <property type="protein sequence ID" value="MVN88247.1"/>
    <property type="molecule type" value="Genomic_DNA"/>
</dbReference>
<dbReference type="GO" id="GO:0043565">
    <property type="term" value="F:sequence-specific DNA binding"/>
    <property type="evidence" value="ECO:0007669"/>
    <property type="project" value="InterPro"/>
</dbReference>
<dbReference type="SUPFAM" id="SSF46689">
    <property type="entry name" value="Homeodomain-like"/>
    <property type="match status" value="2"/>
</dbReference>
<gene>
    <name evidence="5" type="ORF">GO986_15985</name>
</gene>
<evidence type="ECO:0000256" key="3">
    <source>
        <dbReference type="ARBA" id="ARBA00023163"/>
    </source>
</evidence>
<comment type="caution">
    <text evidence="5">The sequence shown here is derived from an EMBL/GenBank/DDBJ whole genome shotgun (WGS) entry which is preliminary data.</text>
</comment>
<proteinExistence type="predicted"/>
<evidence type="ECO:0000313" key="5">
    <source>
        <dbReference type="EMBL" id="MVN88247.1"/>
    </source>
</evidence>
<evidence type="ECO:0000256" key="1">
    <source>
        <dbReference type="ARBA" id="ARBA00023015"/>
    </source>
</evidence>
<evidence type="ECO:0000256" key="2">
    <source>
        <dbReference type="ARBA" id="ARBA00023125"/>
    </source>
</evidence>
<dbReference type="Pfam" id="PF12833">
    <property type="entry name" value="HTH_18"/>
    <property type="match status" value="1"/>
</dbReference>
<dbReference type="PROSITE" id="PS00041">
    <property type="entry name" value="HTH_ARAC_FAMILY_1"/>
    <property type="match status" value="1"/>
</dbReference>
<dbReference type="InterPro" id="IPR018060">
    <property type="entry name" value="HTH_AraC"/>
</dbReference>
<dbReference type="InterPro" id="IPR050204">
    <property type="entry name" value="AraC_XylS_family_regulators"/>
</dbReference>
<evidence type="ECO:0000259" key="4">
    <source>
        <dbReference type="PROSITE" id="PS01124"/>
    </source>
</evidence>
<accession>A0A7C9HTA8</accession>
<dbReference type="GO" id="GO:0003700">
    <property type="term" value="F:DNA-binding transcription factor activity"/>
    <property type="evidence" value="ECO:0007669"/>
    <property type="project" value="InterPro"/>
</dbReference>
<organism evidence="5 6">
    <name type="scientific">Deinococcus arboris</name>
    <dbReference type="NCBI Taxonomy" id="2682977"/>
    <lineage>
        <taxon>Bacteria</taxon>
        <taxon>Thermotogati</taxon>
        <taxon>Deinococcota</taxon>
        <taxon>Deinococci</taxon>
        <taxon>Deinococcales</taxon>
        <taxon>Deinococcaceae</taxon>
        <taxon>Deinococcus</taxon>
    </lineage>
</organism>
<feature type="domain" description="HTH araC/xylS-type" evidence="4">
    <location>
        <begin position="211"/>
        <end position="309"/>
    </location>
</feature>
<dbReference type="Gene3D" id="1.10.10.60">
    <property type="entry name" value="Homeodomain-like"/>
    <property type="match status" value="2"/>
</dbReference>
<reference evidence="5 6" key="1">
    <citation type="submission" date="2019-12" db="EMBL/GenBank/DDBJ databases">
        <title>Deinococcus sp. HMF7620 Genome sequencing and assembly.</title>
        <authorList>
            <person name="Kang H."/>
            <person name="Kim H."/>
            <person name="Joh K."/>
        </authorList>
    </citation>
    <scope>NUCLEOTIDE SEQUENCE [LARGE SCALE GENOMIC DNA]</scope>
    <source>
        <strain evidence="5 6">HMF7620</strain>
    </source>
</reference>
<protein>
    <submittedName>
        <fullName evidence="5">Helix-turn-helix domain-containing protein</fullName>
    </submittedName>
</protein>
<dbReference type="InterPro" id="IPR018062">
    <property type="entry name" value="HTH_AraC-typ_CS"/>
</dbReference>
<dbReference type="InterPro" id="IPR009057">
    <property type="entry name" value="Homeodomain-like_sf"/>
</dbReference>
<keyword evidence="2" id="KW-0238">DNA-binding</keyword>
<dbReference type="RefSeq" id="WP_157460305.1">
    <property type="nucleotide sequence ID" value="NZ_WQLB01000025.1"/>
</dbReference>
<name>A0A7C9HTA8_9DEIO</name>
<keyword evidence="3" id="KW-0804">Transcription</keyword>
<dbReference type="PANTHER" id="PTHR46796">
    <property type="entry name" value="HTH-TYPE TRANSCRIPTIONAL ACTIVATOR RHAS-RELATED"/>
    <property type="match status" value="1"/>
</dbReference>
<keyword evidence="1" id="KW-0805">Transcription regulation</keyword>
<dbReference type="AlphaFoldDB" id="A0A7C9HTA8"/>
<dbReference type="PROSITE" id="PS01124">
    <property type="entry name" value="HTH_ARAC_FAMILY_2"/>
    <property type="match status" value="1"/>
</dbReference>
<keyword evidence="6" id="KW-1185">Reference proteome</keyword>
<dbReference type="PANTHER" id="PTHR46796:SF6">
    <property type="entry name" value="ARAC SUBFAMILY"/>
    <property type="match status" value="1"/>
</dbReference>